<sequence length="200" mass="23085">MGASVLQRPTLVLNRHWQPVHVATVARSLVLLWNEAAFVVDPEDYRLYSWADWAKLTPRDGELFIRTVKFRLRVPEVLTLAHHDRPRHNAVTFSRRNLFKRDHTTCQYCGCRPGTEELTIDHVIPRSQGGQTTWENCALACVSCNAKKANRTPEQANMKLRKVPIRPAWKPLYDASTVRIASWSRFLSDAYWNVPLEDAH</sequence>
<dbReference type="AlphaFoldDB" id="A0A5B9W7I4"/>
<protein>
    <submittedName>
        <fullName evidence="2">HNH endonuclease</fullName>
    </submittedName>
</protein>
<dbReference type="InterPro" id="IPR002711">
    <property type="entry name" value="HNH"/>
</dbReference>
<reference evidence="2 3" key="1">
    <citation type="submission" date="2019-08" db="EMBL/GenBank/DDBJ databases">
        <title>Deep-cultivation of Planctomycetes and their phenomic and genomic characterization uncovers novel biology.</title>
        <authorList>
            <person name="Wiegand S."/>
            <person name="Jogler M."/>
            <person name="Boedeker C."/>
            <person name="Pinto D."/>
            <person name="Vollmers J."/>
            <person name="Rivas-Marin E."/>
            <person name="Kohn T."/>
            <person name="Peeters S.H."/>
            <person name="Heuer A."/>
            <person name="Rast P."/>
            <person name="Oberbeckmann S."/>
            <person name="Bunk B."/>
            <person name="Jeske O."/>
            <person name="Meyerdierks A."/>
            <person name="Storesund J.E."/>
            <person name="Kallscheuer N."/>
            <person name="Luecker S."/>
            <person name="Lage O.M."/>
            <person name="Pohl T."/>
            <person name="Merkel B.J."/>
            <person name="Hornburger P."/>
            <person name="Mueller R.-W."/>
            <person name="Bruemmer F."/>
            <person name="Labrenz M."/>
            <person name="Spormann A.M."/>
            <person name="Op den Camp H."/>
            <person name="Overmann J."/>
            <person name="Amann R."/>
            <person name="Jetten M.S.M."/>
            <person name="Mascher T."/>
            <person name="Medema M.H."/>
            <person name="Devos D.P."/>
            <person name="Kaster A.-K."/>
            <person name="Ovreas L."/>
            <person name="Rohde M."/>
            <person name="Galperin M.Y."/>
            <person name="Jogler C."/>
        </authorList>
    </citation>
    <scope>NUCLEOTIDE SEQUENCE [LARGE SCALE GENOMIC DNA]</scope>
    <source>
        <strain evidence="2 3">OJF2</strain>
    </source>
</reference>
<evidence type="ECO:0000259" key="1">
    <source>
        <dbReference type="SMART" id="SM00507"/>
    </source>
</evidence>
<accession>A0A5B9W7I4</accession>
<name>A0A5B9W7I4_9BACT</name>
<dbReference type="Gene3D" id="1.10.30.50">
    <property type="match status" value="1"/>
</dbReference>
<dbReference type="GO" id="GO:0003676">
    <property type="term" value="F:nucleic acid binding"/>
    <property type="evidence" value="ECO:0007669"/>
    <property type="project" value="InterPro"/>
</dbReference>
<evidence type="ECO:0000313" key="2">
    <source>
        <dbReference type="EMBL" id="QEH36307.1"/>
    </source>
</evidence>
<organism evidence="2 3">
    <name type="scientific">Aquisphaera giovannonii</name>
    <dbReference type="NCBI Taxonomy" id="406548"/>
    <lineage>
        <taxon>Bacteria</taxon>
        <taxon>Pseudomonadati</taxon>
        <taxon>Planctomycetota</taxon>
        <taxon>Planctomycetia</taxon>
        <taxon>Isosphaerales</taxon>
        <taxon>Isosphaeraceae</taxon>
        <taxon>Aquisphaera</taxon>
    </lineage>
</organism>
<dbReference type="Proteomes" id="UP000324233">
    <property type="component" value="Chromosome"/>
</dbReference>
<keyword evidence="2" id="KW-0378">Hydrolase</keyword>
<dbReference type="InterPro" id="IPR052892">
    <property type="entry name" value="NA-targeting_endonuclease"/>
</dbReference>
<dbReference type="InterPro" id="IPR003615">
    <property type="entry name" value="HNH_nuc"/>
</dbReference>
<proteinExistence type="predicted"/>
<dbReference type="GO" id="GO:0004519">
    <property type="term" value="F:endonuclease activity"/>
    <property type="evidence" value="ECO:0007669"/>
    <property type="project" value="UniProtKB-KW"/>
</dbReference>
<keyword evidence="3" id="KW-1185">Reference proteome</keyword>
<dbReference type="PANTHER" id="PTHR33877">
    <property type="entry name" value="SLL1193 PROTEIN"/>
    <property type="match status" value="1"/>
</dbReference>
<dbReference type="SMART" id="SM00507">
    <property type="entry name" value="HNHc"/>
    <property type="match status" value="1"/>
</dbReference>
<keyword evidence="2" id="KW-0540">Nuclease</keyword>
<dbReference type="KEGG" id="agv:OJF2_48680"/>
<dbReference type="RefSeq" id="WP_148596009.1">
    <property type="nucleotide sequence ID" value="NZ_CP042997.1"/>
</dbReference>
<dbReference type="Pfam" id="PF01844">
    <property type="entry name" value="HNH"/>
    <property type="match status" value="1"/>
</dbReference>
<dbReference type="CDD" id="cd00085">
    <property type="entry name" value="HNHc"/>
    <property type="match status" value="1"/>
</dbReference>
<dbReference type="PANTHER" id="PTHR33877:SF2">
    <property type="entry name" value="OS07G0170200 PROTEIN"/>
    <property type="match status" value="1"/>
</dbReference>
<evidence type="ECO:0000313" key="3">
    <source>
        <dbReference type="Proteomes" id="UP000324233"/>
    </source>
</evidence>
<dbReference type="OrthoDB" id="9802901at2"/>
<dbReference type="GO" id="GO:0008270">
    <property type="term" value="F:zinc ion binding"/>
    <property type="evidence" value="ECO:0007669"/>
    <property type="project" value="InterPro"/>
</dbReference>
<feature type="domain" description="HNH nuclease" evidence="1">
    <location>
        <begin position="93"/>
        <end position="146"/>
    </location>
</feature>
<keyword evidence="2" id="KW-0255">Endonuclease</keyword>
<dbReference type="EMBL" id="CP042997">
    <property type="protein sequence ID" value="QEH36307.1"/>
    <property type="molecule type" value="Genomic_DNA"/>
</dbReference>
<gene>
    <name evidence="2" type="ORF">OJF2_48680</name>
</gene>